<dbReference type="eggNOG" id="COG1305">
    <property type="taxonomic scope" value="Bacteria"/>
</dbReference>
<reference evidence="2 3" key="1">
    <citation type="journal article" date="2009" name="Stand. Genomic Sci.">
        <title>Complete genome sequence of Slackia heliotrinireducens type strain (RHS 1).</title>
        <authorList>
            <person name="Pukall R."/>
            <person name="Lapidus A."/>
            <person name="Nolan M."/>
            <person name="Copeland A."/>
            <person name="Glavina Del Rio T."/>
            <person name="Lucas S."/>
            <person name="Chen F."/>
            <person name="Tice H."/>
            <person name="Cheng J.F."/>
            <person name="Chertkov O."/>
            <person name="Bruce D."/>
            <person name="Goodwin L."/>
            <person name="Kuske C."/>
            <person name="Brettin T."/>
            <person name="Detter J.C."/>
            <person name="Han C."/>
            <person name="Pitluck S."/>
            <person name="Pati A."/>
            <person name="Mavrommatis K."/>
            <person name="Ivanova N."/>
            <person name="Ovchinnikova G."/>
            <person name="Chen A."/>
            <person name="Palaniappan K."/>
            <person name="Schneider S."/>
            <person name="Rohde M."/>
            <person name="Chain P."/>
            <person name="D'haeseleer P."/>
            <person name="Goker M."/>
            <person name="Bristow J."/>
            <person name="Eisen J.A."/>
            <person name="Markowitz V."/>
            <person name="Kyrpides N.C."/>
            <person name="Klenk H.P."/>
            <person name="Hugenholtz P."/>
        </authorList>
    </citation>
    <scope>NUCLEOTIDE SEQUENCE [LARGE SCALE GENOMIC DNA]</scope>
    <source>
        <strain evidence="3">ATCC 29202 / DSM 20476 / NCTC 11029 / RHS 1</strain>
    </source>
</reference>
<dbReference type="InterPro" id="IPR002931">
    <property type="entry name" value="Transglutaminase-like"/>
</dbReference>
<dbReference type="PANTHER" id="PTHR33490:SF6">
    <property type="entry name" value="SLL1049 PROTEIN"/>
    <property type="match status" value="1"/>
</dbReference>
<keyword evidence="2" id="KW-0645">Protease</keyword>
<keyword evidence="2" id="KW-0378">Hydrolase</keyword>
<evidence type="ECO:0000313" key="3">
    <source>
        <dbReference type="Proteomes" id="UP000002026"/>
    </source>
</evidence>
<dbReference type="EMBL" id="CP001684">
    <property type="protein sequence ID" value="ACV23295.1"/>
    <property type="molecule type" value="Genomic_DNA"/>
</dbReference>
<dbReference type="SUPFAM" id="SSF54001">
    <property type="entry name" value="Cysteine proteinases"/>
    <property type="match status" value="1"/>
</dbReference>
<dbReference type="SMART" id="SM00460">
    <property type="entry name" value="TGc"/>
    <property type="match status" value="1"/>
</dbReference>
<gene>
    <name evidence="2" type="ordered locus">Shel_22850</name>
</gene>
<sequence length="259" mass="29069">MKELEYTFSTTIDFSIPVHDHYFVLRCMPSPSHTLRVLKSDLAIEPDMRYARQTDSFGNRLAVGCELEEHTHIGYYSSGVVQVDLDRVRLEQPHPMFKYPTELTRPDNAIVAFAESLGDATVQVDLCLRAMTAVHEAMAYEPGTTTVSTTAAEAFAAKQGVCQDFSHILIAMLRYRGVLARYVSGLALGEGQTHAWVEANIDGFWRGFDPTRNQQVDDTYIPLARGREWADCPIERGSFIGLADQSQTVFMTVKEHAEQ</sequence>
<dbReference type="GO" id="GO:0008233">
    <property type="term" value="F:peptidase activity"/>
    <property type="evidence" value="ECO:0007669"/>
    <property type="project" value="UniProtKB-KW"/>
</dbReference>
<dbReference type="KEGG" id="shi:Shel_22850"/>
<dbReference type="Gene3D" id="3.10.620.30">
    <property type="match status" value="1"/>
</dbReference>
<dbReference type="STRING" id="471855.Shel_22850"/>
<dbReference type="RefSeq" id="WP_012799395.1">
    <property type="nucleotide sequence ID" value="NC_013165.1"/>
</dbReference>
<accession>C7N173</accession>
<dbReference type="InterPro" id="IPR038765">
    <property type="entry name" value="Papain-like_cys_pep_sf"/>
</dbReference>
<dbReference type="GO" id="GO:0006508">
    <property type="term" value="P:proteolysis"/>
    <property type="evidence" value="ECO:0007669"/>
    <property type="project" value="UniProtKB-KW"/>
</dbReference>
<protein>
    <submittedName>
        <fullName evidence="2">Transglutaminase-like enzyme, predicted cysteine protease</fullName>
    </submittedName>
</protein>
<name>C7N173_SLAHD</name>
<dbReference type="InterPro" id="IPR013589">
    <property type="entry name" value="Bac_transglu_N"/>
</dbReference>
<proteinExistence type="predicted"/>
<evidence type="ECO:0000259" key="1">
    <source>
        <dbReference type="SMART" id="SM00460"/>
    </source>
</evidence>
<keyword evidence="3" id="KW-1185">Reference proteome</keyword>
<dbReference type="Pfam" id="PF08379">
    <property type="entry name" value="Bact_transglu_N"/>
    <property type="match status" value="1"/>
</dbReference>
<dbReference type="Proteomes" id="UP000002026">
    <property type="component" value="Chromosome"/>
</dbReference>
<dbReference type="PANTHER" id="PTHR33490">
    <property type="entry name" value="BLR5614 PROTEIN-RELATED"/>
    <property type="match status" value="1"/>
</dbReference>
<dbReference type="Pfam" id="PF01841">
    <property type="entry name" value="Transglut_core"/>
    <property type="match status" value="1"/>
</dbReference>
<dbReference type="AlphaFoldDB" id="C7N173"/>
<organism evidence="2 3">
    <name type="scientific">Slackia heliotrinireducens (strain ATCC 29202 / DSM 20476 / NCTC 11029 / RHS 1)</name>
    <name type="common">Peptococcus heliotrinreducens</name>
    <dbReference type="NCBI Taxonomy" id="471855"/>
    <lineage>
        <taxon>Bacteria</taxon>
        <taxon>Bacillati</taxon>
        <taxon>Actinomycetota</taxon>
        <taxon>Coriobacteriia</taxon>
        <taxon>Eggerthellales</taxon>
        <taxon>Eggerthellaceae</taxon>
        <taxon>Slackia</taxon>
    </lineage>
</organism>
<feature type="domain" description="Transglutaminase-like" evidence="1">
    <location>
        <begin position="154"/>
        <end position="212"/>
    </location>
</feature>
<evidence type="ECO:0000313" key="2">
    <source>
        <dbReference type="EMBL" id="ACV23295.1"/>
    </source>
</evidence>
<dbReference type="HOGENOM" id="CLU_008973_1_0_11"/>